<keyword evidence="2" id="KW-0812">Transmembrane</keyword>
<feature type="compositionally biased region" description="Low complexity" evidence="1">
    <location>
        <begin position="32"/>
        <end position="47"/>
    </location>
</feature>
<proteinExistence type="predicted"/>
<feature type="region of interest" description="Disordered" evidence="1">
    <location>
        <begin position="179"/>
        <end position="207"/>
    </location>
</feature>
<evidence type="ECO:0000256" key="2">
    <source>
        <dbReference type="SAM" id="Phobius"/>
    </source>
</evidence>
<keyword evidence="2" id="KW-1133">Transmembrane helix</keyword>
<gene>
    <name evidence="3" type="ORF">VNI00_016293</name>
</gene>
<dbReference type="EMBL" id="JAYKXP010000124">
    <property type="protein sequence ID" value="KAK7024442.1"/>
    <property type="molecule type" value="Genomic_DNA"/>
</dbReference>
<sequence>MRLKLVGLISSRLDTYSSALKGRPESTSLPKSTSVATPTQTAQTSPSSRRHIARIIGGTVGAGAILLLLVGILIFRRRAAKNSLKQEIPSRKVEPFIEALDIESKSSSGKLQELFTTRAQVLPITDLPSAPPDGIFVTPSNRSAEPSTTLSQGELYNRIDVLAREVAMLREQALPPEYEGLSDVGLERQNSRSVTLPSYNGAYEQDA</sequence>
<dbReference type="AlphaFoldDB" id="A0AAW0BEY0"/>
<evidence type="ECO:0000313" key="3">
    <source>
        <dbReference type="EMBL" id="KAK7024442.1"/>
    </source>
</evidence>
<evidence type="ECO:0000256" key="1">
    <source>
        <dbReference type="SAM" id="MobiDB-lite"/>
    </source>
</evidence>
<organism evidence="3 4">
    <name type="scientific">Paramarasmius palmivorus</name>
    <dbReference type="NCBI Taxonomy" id="297713"/>
    <lineage>
        <taxon>Eukaryota</taxon>
        <taxon>Fungi</taxon>
        <taxon>Dikarya</taxon>
        <taxon>Basidiomycota</taxon>
        <taxon>Agaricomycotina</taxon>
        <taxon>Agaricomycetes</taxon>
        <taxon>Agaricomycetidae</taxon>
        <taxon>Agaricales</taxon>
        <taxon>Marasmiineae</taxon>
        <taxon>Marasmiaceae</taxon>
        <taxon>Paramarasmius</taxon>
    </lineage>
</organism>
<accession>A0AAW0BEY0</accession>
<protein>
    <submittedName>
        <fullName evidence="3">Uncharacterized protein</fullName>
    </submittedName>
</protein>
<evidence type="ECO:0000313" key="4">
    <source>
        <dbReference type="Proteomes" id="UP001383192"/>
    </source>
</evidence>
<feature type="transmembrane region" description="Helical" evidence="2">
    <location>
        <begin position="52"/>
        <end position="75"/>
    </location>
</feature>
<name>A0AAW0BEY0_9AGAR</name>
<keyword evidence="2" id="KW-0472">Membrane</keyword>
<reference evidence="3 4" key="1">
    <citation type="submission" date="2024-01" db="EMBL/GenBank/DDBJ databases">
        <title>A draft genome for a cacao thread blight-causing isolate of Paramarasmius palmivorus.</title>
        <authorList>
            <person name="Baruah I.K."/>
            <person name="Bukari Y."/>
            <person name="Amoako-Attah I."/>
            <person name="Meinhardt L.W."/>
            <person name="Bailey B.A."/>
            <person name="Cohen S.P."/>
        </authorList>
    </citation>
    <scope>NUCLEOTIDE SEQUENCE [LARGE SCALE GENOMIC DNA]</scope>
    <source>
        <strain evidence="3 4">GH-12</strain>
    </source>
</reference>
<keyword evidence="4" id="KW-1185">Reference proteome</keyword>
<dbReference type="Proteomes" id="UP001383192">
    <property type="component" value="Unassembled WGS sequence"/>
</dbReference>
<comment type="caution">
    <text evidence="3">The sequence shown here is derived from an EMBL/GenBank/DDBJ whole genome shotgun (WGS) entry which is preliminary data.</text>
</comment>
<feature type="region of interest" description="Disordered" evidence="1">
    <location>
        <begin position="20"/>
        <end position="48"/>
    </location>
</feature>